<dbReference type="SMART" id="SM00220">
    <property type="entry name" value="S_TKc"/>
    <property type="match status" value="1"/>
</dbReference>
<organism evidence="8 9">
    <name type="scientific">Volvox africanus</name>
    <dbReference type="NCBI Taxonomy" id="51714"/>
    <lineage>
        <taxon>Eukaryota</taxon>
        <taxon>Viridiplantae</taxon>
        <taxon>Chlorophyta</taxon>
        <taxon>core chlorophytes</taxon>
        <taxon>Chlorophyceae</taxon>
        <taxon>CS clade</taxon>
        <taxon>Chlamydomonadales</taxon>
        <taxon>Volvocaceae</taxon>
        <taxon>Volvox</taxon>
    </lineage>
</organism>
<feature type="region of interest" description="Disordered" evidence="6">
    <location>
        <begin position="494"/>
        <end position="637"/>
    </location>
</feature>
<dbReference type="PANTHER" id="PTHR43671:SF13">
    <property type="entry name" value="SERINE_THREONINE-PROTEIN KINASE NEK2"/>
    <property type="match status" value="1"/>
</dbReference>
<evidence type="ECO:0000313" key="8">
    <source>
        <dbReference type="EMBL" id="GIL58012.1"/>
    </source>
</evidence>
<evidence type="ECO:0000259" key="7">
    <source>
        <dbReference type="PROSITE" id="PS50011"/>
    </source>
</evidence>
<dbReference type="InterPro" id="IPR011009">
    <property type="entry name" value="Kinase-like_dom_sf"/>
</dbReference>
<evidence type="ECO:0000313" key="9">
    <source>
        <dbReference type="Proteomes" id="UP000747399"/>
    </source>
</evidence>
<proteinExistence type="predicted"/>
<evidence type="ECO:0000256" key="5">
    <source>
        <dbReference type="ARBA" id="ARBA00022840"/>
    </source>
</evidence>
<dbReference type="EC" id="2.7.11.1" evidence="1"/>
<dbReference type="CDD" id="cd00180">
    <property type="entry name" value="PKc"/>
    <property type="match status" value="1"/>
</dbReference>
<dbReference type="Pfam" id="PF00069">
    <property type="entry name" value="Pkinase"/>
    <property type="match status" value="1"/>
</dbReference>
<dbReference type="Gene3D" id="1.10.510.10">
    <property type="entry name" value="Transferase(Phosphotransferase) domain 1"/>
    <property type="match status" value="2"/>
</dbReference>
<accession>A0A8J4BCJ9</accession>
<evidence type="ECO:0000256" key="2">
    <source>
        <dbReference type="ARBA" id="ARBA00022679"/>
    </source>
</evidence>
<gene>
    <name evidence="8" type="ORF">Vafri_13214</name>
</gene>
<keyword evidence="4" id="KW-0418">Kinase</keyword>
<dbReference type="GO" id="GO:0004674">
    <property type="term" value="F:protein serine/threonine kinase activity"/>
    <property type="evidence" value="ECO:0007669"/>
    <property type="project" value="UniProtKB-EC"/>
</dbReference>
<dbReference type="GO" id="GO:0005524">
    <property type="term" value="F:ATP binding"/>
    <property type="evidence" value="ECO:0007669"/>
    <property type="project" value="UniProtKB-KW"/>
</dbReference>
<dbReference type="InterPro" id="IPR000719">
    <property type="entry name" value="Prot_kinase_dom"/>
</dbReference>
<sequence>MPLRWASCLFRPTRSTTTSLEVNPNACPPELQEQLTLRGTACLRPRGSHILYERVDDAGQGAFTPPVVIYIKRLPVCGGLDVCIKRTLVTHFVCRAAREARLQVQLQHPHLLPALASVRGRHHYYLVLPAAEADLWAEVETMRQQGTGYSEEDLREITRQILLGLEHLHSSNLAHRDIKPANILRMPDGRVVVADFGCADACMSGFVAAGTAQFQPPECRRNAGAQLAVLAKGYDQRMQDMWSVGATLASLWFAQLPEVIRGTGSSRVPGAAAAAAAVAATAASRFGSTVGDVMAAAVCSPAAAGGESSGSSNGDASTPLAPIKPPLMLPPFLAAAGFGACASTVGARGEPMSEQLLDLLSRLLRIRPSERLTVTQALGHEWMLADKQVSTSMTNPEPVAAAAEAEAEAEAANLPPLQAEDAGTSVGERFMPFITHLQVVLHSTTSLPPVTLLTPRMNTALAAAGPMPEVEGLGGIRTERLIQDSPPTQQQLLRVQREQEPCHTCFGASPSSPSHPPPIVTTTNTVSASSPSSPSSRSSPSDTATQHSDGSRQQPHIYQKGRSGSPPSVLGHCHSHDGSSPLSQATRSPGEEAELFASRQRQRQQLQRQQQQQQQESPSSWLMRPSPSAHSHIPKRATQRAILRVFVGAGGESSGSN</sequence>
<reference evidence="8" key="1">
    <citation type="journal article" date="2021" name="Proc. Natl. Acad. Sci. U.S.A.">
        <title>Three genomes in the algal genus Volvox reveal the fate of a haploid sex-determining region after a transition to homothallism.</title>
        <authorList>
            <person name="Yamamoto K."/>
            <person name="Hamaji T."/>
            <person name="Kawai-Toyooka H."/>
            <person name="Matsuzaki R."/>
            <person name="Takahashi F."/>
            <person name="Nishimura Y."/>
            <person name="Kawachi M."/>
            <person name="Noguchi H."/>
            <person name="Minakuchi Y."/>
            <person name="Umen J.G."/>
            <person name="Toyoda A."/>
            <person name="Nozaki H."/>
        </authorList>
    </citation>
    <scope>NUCLEOTIDE SEQUENCE</scope>
    <source>
        <strain evidence="8">NIES-3780</strain>
    </source>
</reference>
<keyword evidence="9" id="KW-1185">Reference proteome</keyword>
<evidence type="ECO:0000256" key="6">
    <source>
        <dbReference type="SAM" id="MobiDB-lite"/>
    </source>
</evidence>
<dbReference type="Proteomes" id="UP000747399">
    <property type="component" value="Unassembled WGS sequence"/>
</dbReference>
<evidence type="ECO:0000256" key="4">
    <source>
        <dbReference type="ARBA" id="ARBA00022777"/>
    </source>
</evidence>
<dbReference type="PROSITE" id="PS50011">
    <property type="entry name" value="PROTEIN_KINASE_DOM"/>
    <property type="match status" value="1"/>
</dbReference>
<evidence type="ECO:0000256" key="3">
    <source>
        <dbReference type="ARBA" id="ARBA00022741"/>
    </source>
</evidence>
<feature type="compositionally biased region" description="Low complexity" evidence="6">
    <location>
        <begin position="603"/>
        <end position="615"/>
    </location>
</feature>
<evidence type="ECO:0000256" key="1">
    <source>
        <dbReference type="ARBA" id="ARBA00012513"/>
    </source>
</evidence>
<feature type="compositionally biased region" description="Polar residues" evidence="6">
    <location>
        <begin position="542"/>
        <end position="556"/>
    </location>
</feature>
<keyword evidence="5" id="KW-0067">ATP-binding</keyword>
<name>A0A8J4BCJ9_9CHLO</name>
<dbReference type="PANTHER" id="PTHR43671">
    <property type="entry name" value="SERINE/THREONINE-PROTEIN KINASE NEK"/>
    <property type="match status" value="1"/>
</dbReference>
<dbReference type="EMBL" id="BNCO01000029">
    <property type="protein sequence ID" value="GIL58012.1"/>
    <property type="molecule type" value="Genomic_DNA"/>
</dbReference>
<keyword evidence="3" id="KW-0547">Nucleotide-binding</keyword>
<dbReference type="InterPro" id="IPR050660">
    <property type="entry name" value="NEK_Ser/Thr_kinase"/>
</dbReference>
<protein>
    <recommendedName>
        <fullName evidence="1">non-specific serine/threonine protein kinase</fullName>
        <ecNumber evidence="1">2.7.11.1</ecNumber>
    </recommendedName>
</protein>
<feature type="domain" description="Protein kinase" evidence="7">
    <location>
        <begin position="52"/>
        <end position="383"/>
    </location>
</feature>
<dbReference type="AlphaFoldDB" id="A0A8J4BCJ9"/>
<keyword evidence="2" id="KW-0808">Transferase</keyword>
<comment type="caution">
    <text evidence="8">The sequence shown here is derived from an EMBL/GenBank/DDBJ whole genome shotgun (WGS) entry which is preliminary data.</text>
</comment>
<dbReference type="SUPFAM" id="SSF56112">
    <property type="entry name" value="Protein kinase-like (PK-like)"/>
    <property type="match status" value="1"/>
</dbReference>
<feature type="compositionally biased region" description="Polar residues" evidence="6">
    <location>
        <begin position="578"/>
        <end position="587"/>
    </location>
</feature>
<feature type="compositionally biased region" description="Low complexity" evidence="6">
    <location>
        <begin position="527"/>
        <end position="541"/>
    </location>
</feature>